<organism evidence="2 3">
    <name type="scientific">Deinococcus budaensis</name>
    <dbReference type="NCBI Taxonomy" id="1665626"/>
    <lineage>
        <taxon>Bacteria</taxon>
        <taxon>Thermotogati</taxon>
        <taxon>Deinococcota</taxon>
        <taxon>Deinococci</taxon>
        <taxon>Deinococcales</taxon>
        <taxon>Deinococcaceae</taxon>
        <taxon>Deinococcus</taxon>
    </lineage>
</organism>
<accession>A0A7W8GBV0</accession>
<comment type="caution">
    <text evidence="2">The sequence shown here is derived from an EMBL/GenBank/DDBJ whole genome shotgun (WGS) entry which is preliminary data.</text>
</comment>
<evidence type="ECO:0000256" key="1">
    <source>
        <dbReference type="SAM" id="MobiDB-lite"/>
    </source>
</evidence>
<feature type="region of interest" description="Disordered" evidence="1">
    <location>
        <begin position="1"/>
        <end position="66"/>
    </location>
</feature>
<protein>
    <submittedName>
        <fullName evidence="2">Uncharacterized protein</fullName>
    </submittedName>
</protein>
<feature type="compositionally biased region" description="Basic and acidic residues" evidence="1">
    <location>
        <begin position="1"/>
        <end position="20"/>
    </location>
</feature>
<evidence type="ECO:0000313" key="2">
    <source>
        <dbReference type="EMBL" id="MBB5232650.1"/>
    </source>
</evidence>
<dbReference type="AlphaFoldDB" id="A0A7W8GBV0"/>
<keyword evidence="3" id="KW-1185">Reference proteome</keyword>
<name>A0A7W8GBV0_9DEIO</name>
<dbReference type="RefSeq" id="WP_184023940.1">
    <property type="nucleotide sequence ID" value="NZ_JACHFN010000001.1"/>
</dbReference>
<gene>
    <name evidence="2" type="ORF">HNQ09_000067</name>
</gene>
<sequence length="66" mass="7350">MSDDQKKSGDEKTMTRHGEWTPETSEAAAREVERLANENPFDTEAATESTNKTHLNPPPERLGGDH</sequence>
<dbReference type="Proteomes" id="UP000525389">
    <property type="component" value="Unassembled WGS sequence"/>
</dbReference>
<reference evidence="2 3" key="1">
    <citation type="submission" date="2020-08" db="EMBL/GenBank/DDBJ databases">
        <title>Genomic Encyclopedia of Type Strains, Phase IV (KMG-IV): sequencing the most valuable type-strain genomes for metagenomic binning, comparative biology and taxonomic classification.</title>
        <authorList>
            <person name="Goeker M."/>
        </authorList>
    </citation>
    <scope>NUCLEOTIDE SEQUENCE [LARGE SCALE GENOMIC DNA]</scope>
    <source>
        <strain evidence="2 3">DSM 101791</strain>
    </source>
</reference>
<evidence type="ECO:0000313" key="3">
    <source>
        <dbReference type="Proteomes" id="UP000525389"/>
    </source>
</evidence>
<proteinExistence type="predicted"/>
<dbReference type="EMBL" id="JACHFN010000001">
    <property type="protein sequence ID" value="MBB5232650.1"/>
    <property type="molecule type" value="Genomic_DNA"/>
</dbReference>